<evidence type="ECO:0000259" key="3">
    <source>
        <dbReference type="SMART" id="SM00458"/>
    </source>
</evidence>
<dbReference type="PROSITE" id="PS50231">
    <property type="entry name" value="RICIN_B_LECTIN"/>
    <property type="match status" value="1"/>
</dbReference>
<feature type="signal peptide" evidence="2">
    <location>
        <begin position="1"/>
        <end position="21"/>
    </location>
</feature>
<keyword evidence="2" id="KW-0732">Signal</keyword>
<dbReference type="GeneID" id="87956079"/>
<sequence>MSPSLTSILFFLASQATLALSAPRPLIPRQSDNNAVQTYTSANGYYIAGIGVDKQCLAPADSPPVANSQIIMTDCQNATTWNIPLNESYVIHPDTGLVFDLGQADNGGNITLQQASDSAAQIFQYSPDNRLSSVNHTKCIDRGQDGPQVWDCYPQNTNQAWAIRKTAELSDLSSVPHAPGDISPSGKSSNGNTLNFLHPQNRTDICVTAIKNSTGELQEGLALTYCFGLATTNTPHELMEWELPYDKEGLVRLGQSGYCLEVGAYDNSAYKVENGMAIRTVTCDENAAGQRWFYKSGERLLQSWVSGSNQCLNWAAEASDVQMDNFLNLRPVQVWDCSSPDGQFQFSV</sequence>
<organism evidence="4 5">
    <name type="scientific">Kwoniella shivajii</name>
    <dbReference type="NCBI Taxonomy" id="564305"/>
    <lineage>
        <taxon>Eukaryota</taxon>
        <taxon>Fungi</taxon>
        <taxon>Dikarya</taxon>
        <taxon>Basidiomycota</taxon>
        <taxon>Agaricomycotina</taxon>
        <taxon>Tremellomycetes</taxon>
        <taxon>Tremellales</taxon>
        <taxon>Cryptococcaceae</taxon>
        <taxon>Kwoniella</taxon>
    </lineage>
</organism>
<dbReference type="EMBL" id="CP141885">
    <property type="protein sequence ID" value="WRT66982.1"/>
    <property type="molecule type" value="Genomic_DNA"/>
</dbReference>
<reference evidence="4 5" key="1">
    <citation type="submission" date="2024-01" db="EMBL/GenBank/DDBJ databases">
        <title>Comparative genomics of Cryptococcus and Kwoniella reveals pathogenesis evolution and contrasting modes of karyotype evolution via chromosome fusion or intercentromeric recombination.</title>
        <authorList>
            <person name="Coelho M.A."/>
            <person name="David-Palma M."/>
            <person name="Shea T."/>
            <person name="Bowers K."/>
            <person name="McGinley-Smith S."/>
            <person name="Mohammad A.W."/>
            <person name="Gnirke A."/>
            <person name="Yurkov A.M."/>
            <person name="Nowrousian M."/>
            <person name="Sun S."/>
            <person name="Cuomo C.A."/>
            <person name="Heitman J."/>
        </authorList>
    </citation>
    <scope>NUCLEOTIDE SEQUENCE [LARGE SCALE GENOMIC DNA]</scope>
    <source>
        <strain evidence="4">CBS 11374</strain>
    </source>
</reference>
<feature type="chain" id="PRO_5046842294" description="Ricin B lectin domain-containing protein" evidence="2">
    <location>
        <begin position="22"/>
        <end position="348"/>
    </location>
</feature>
<dbReference type="Pfam" id="PF00652">
    <property type="entry name" value="Ricin_B_lectin"/>
    <property type="match status" value="2"/>
</dbReference>
<evidence type="ECO:0000256" key="1">
    <source>
        <dbReference type="SAM" id="MobiDB-lite"/>
    </source>
</evidence>
<evidence type="ECO:0000256" key="2">
    <source>
        <dbReference type="SAM" id="SignalP"/>
    </source>
</evidence>
<dbReference type="SUPFAM" id="SSF50370">
    <property type="entry name" value="Ricin B-like lectins"/>
    <property type="match status" value="2"/>
</dbReference>
<proteinExistence type="predicted"/>
<evidence type="ECO:0000313" key="5">
    <source>
        <dbReference type="Proteomes" id="UP001329825"/>
    </source>
</evidence>
<dbReference type="CDD" id="cd00161">
    <property type="entry name" value="beta-trefoil_Ricin-like"/>
    <property type="match status" value="2"/>
</dbReference>
<accession>A0ABZ1CZ07</accession>
<dbReference type="RefSeq" id="XP_062791722.1">
    <property type="nucleotide sequence ID" value="XM_062935671.1"/>
</dbReference>
<dbReference type="Gene3D" id="2.80.10.50">
    <property type="match status" value="2"/>
</dbReference>
<dbReference type="Proteomes" id="UP001329825">
    <property type="component" value="Chromosome 5"/>
</dbReference>
<dbReference type="InterPro" id="IPR035992">
    <property type="entry name" value="Ricin_B-like_lectins"/>
</dbReference>
<dbReference type="InterPro" id="IPR000772">
    <property type="entry name" value="Ricin_B_lectin"/>
</dbReference>
<feature type="domain" description="Ricin B lectin" evidence="3">
    <location>
        <begin position="191"/>
        <end position="347"/>
    </location>
</feature>
<gene>
    <name evidence="4" type="ORF">IL334_003948</name>
</gene>
<protein>
    <recommendedName>
        <fullName evidence="3">Ricin B lectin domain-containing protein</fullName>
    </recommendedName>
</protein>
<keyword evidence="5" id="KW-1185">Reference proteome</keyword>
<name>A0ABZ1CZ07_9TREE</name>
<feature type="domain" description="Ricin B lectin" evidence="3">
    <location>
        <begin position="43"/>
        <end position="164"/>
    </location>
</feature>
<evidence type="ECO:0000313" key="4">
    <source>
        <dbReference type="EMBL" id="WRT66982.1"/>
    </source>
</evidence>
<feature type="region of interest" description="Disordered" evidence="1">
    <location>
        <begin position="173"/>
        <end position="193"/>
    </location>
</feature>
<dbReference type="SMART" id="SM00458">
    <property type="entry name" value="RICIN"/>
    <property type="match status" value="2"/>
</dbReference>